<dbReference type="AlphaFoldDB" id="A0A6J4VSW7"/>
<dbReference type="InterPro" id="IPR000182">
    <property type="entry name" value="GNAT_dom"/>
</dbReference>
<accession>A0A6J4VSW7</accession>
<dbReference type="Pfam" id="PF13302">
    <property type="entry name" value="Acetyltransf_3"/>
    <property type="match status" value="1"/>
</dbReference>
<dbReference type="PANTHER" id="PTHR43415:SF3">
    <property type="entry name" value="GNAT-FAMILY ACETYLTRANSFERASE"/>
    <property type="match status" value="1"/>
</dbReference>
<reference evidence="2" key="1">
    <citation type="submission" date="2020-02" db="EMBL/GenBank/DDBJ databases">
        <authorList>
            <person name="Meier V. D."/>
        </authorList>
    </citation>
    <scope>NUCLEOTIDE SEQUENCE</scope>
    <source>
        <strain evidence="2">AVDCRST_MAG18</strain>
    </source>
</reference>
<evidence type="ECO:0000259" key="1">
    <source>
        <dbReference type="PROSITE" id="PS51186"/>
    </source>
</evidence>
<organism evidence="2">
    <name type="scientific">uncultured Thermomicrobiales bacterium</name>
    <dbReference type="NCBI Taxonomy" id="1645740"/>
    <lineage>
        <taxon>Bacteria</taxon>
        <taxon>Pseudomonadati</taxon>
        <taxon>Thermomicrobiota</taxon>
        <taxon>Thermomicrobia</taxon>
        <taxon>Thermomicrobiales</taxon>
        <taxon>environmental samples</taxon>
    </lineage>
</organism>
<proteinExistence type="predicted"/>
<dbReference type="SUPFAM" id="SSF55729">
    <property type="entry name" value="Acyl-CoA N-acyltransferases (Nat)"/>
    <property type="match status" value="1"/>
</dbReference>
<sequence length="186" mass="20727">MADTTDTPDTPPTINLRGARVALGPLRRDLLPVYARWLNDFGTAPMLGNATPQTAEGVAAWYERQVAGDEIVFLIYELATWRPLGTATLYDIHHGYRRASFGIWIGEPDARGQGFGTEVTRLILDYAFTVLGLHNVMLTVNAYNVAGIRAYTRAGFREFGRRRECRPHDGTLHDVVYMDCLAPEIG</sequence>
<dbReference type="GO" id="GO:0016747">
    <property type="term" value="F:acyltransferase activity, transferring groups other than amino-acyl groups"/>
    <property type="evidence" value="ECO:0007669"/>
    <property type="project" value="InterPro"/>
</dbReference>
<evidence type="ECO:0000313" key="2">
    <source>
        <dbReference type="EMBL" id="CAA9585895.1"/>
    </source>
</evidence>
<dbReference type="Gene3D" id="3.40.630.30">
    <property type="match status" value="1"/>
</dbReference>
<dbReference type="PROSITE" id="PS51186">
    <property type="entry name" value="GNAT"/>
    <property type="match status" value="1"/>
</dbReference>
<feature type="domain" description="N-acetyltransferase" evidence="1">
    <location>
        <begin position="21"/>
        <end position="183"/>
    </location>
</feature>
<protein>
    <recommendedName>
        <fullName evidence="1">N-acetyltransferase domain-containing protein</fullName>
    </recommendedName>
</protein>
<name>A0A6J4VSW7_9BACT</name>
<dbReference type="InterPro" id="IPR016181">
    <property type="entry name" value="Acyl_CoA_acyltransferase"/>
</dbReference>
<dbReference type="EMBL" id="CADCWN010000305">
    <property type="protein sequence ID" value="CAA9585895.1"/>
    <property type="molecule type" value="Genomic_DNA"/>
</dbReference>
<gene>
    <name evidence="2" type="ORF">AVDCRST_MAG18-3827</name>
</gene>
<dbReference type="PANTHER" id="PTHR43415">
    <property type="entry name" value="SPERMIDINE N(1)-ACETYLTRANSFERASE"/>
    <property type="match status" value="1"/>
</dbReference>